<evidence type="ECO:0000313" key="2">
    <source>
        <dbReference type="EMBL" id="KAH7127719.1"/>
    </source>
</evidence>
<comment type="caution">
    <text evidence="2">The sequence shown here is derived from an EMBL/GenBank/DDBJ whole genome shotgun (WGS) entry which is preliminary data.</text>
</comment>
<feature type="region of interest" description="Disordered" evidence="1">
    <location>
        <begin position="60"/>
        <end position="108"/>
    </location>
</feature>
<feature type="compositionally biased region" description="Low complexity" evidence="1">
    <location>
        <begin position="787"/>
        <end position="818"/>
    </location>
</feature>
<reference evidence="2" key="1">
    <citation type="journal article" date="2021" name="Nat. Commun.">
        <title>Genetic determinants of endophytism in the Arabidopsis root mycobiome.</title>
        <authorList>
            <person name="Mesny F."/>
            <person name="Miyauchi S."/>
            <person name="Thiergart T."/>
            <person name="Pickel B."/>
            <person name="Atanasova L."/>
            <person name="Karlsson M."/>
            <person name="Huettel B."/>
            <person name="Barry K.W."/>
            <person name="Haridas S."/>
            <person name="Chen C."/>
            <person name="Bauer D."/>
            <person name="Andreopoulos W."/>
            <person name="Pangilinan J."/>
            <person name="LaButti K."/>
            <person name="Riley R."/>
            <person name="Lipzen A."/>
            <person name="Clum A."/>
            <person name="Drula E."/>
            <person name="Henrissat B."/>
            <person name="Kohler A."/>
            <person name="Grigoriev I.V."/>
            <person name="Martin F.M."/>
            <person name="Hacquard S."/>
        </authorList>
    </citation>
    <scope>NUCLEOTIDE SEQUENCE</scope>
    <source>
        <strain evidence="2">MPI-CAGE-AT-0147</strain>
    </source>
</reference>
<dbReference type="Proteomes" id="UP000738349">
    <property type="component" value="Unassembled WGS sequence"/>
</dbReference>
<accession>A0A9P9DWS7</accession>
<feature type="compositionally biased region" description="Polar residues" evidence="1">
    <location>
        <begin position="89"/>
        <end position="108"/>
    </location>
</feature>
<protein>
    <submittedName>
        <fullName evidence="2">Uncharacterized protein</fullName>
    </submittedName>
</protein>
<sequence>MTEATCSFSLSSAHAIMADRSRPNSVDDLQPWTAARCHRLLRQLQCRLGVLRKLIHEARQPATRGISKQANSHEERTKPPKRARYTYAQRRSTSSNHKTANPTLTTPSRTVRTLGSLKLGAYPPASEPVEFPTPVLRRVCSQPAVCSSSPQRDGTACSMPSALISELQSLRRLAPDGHYRIYEAIFGWLSGLLRSTESRTPAPSPKSLLGMCLRKVPAALADIEAWDSQVAEENGTKSVLDSSNASVELYGQLEGFGTSEKGWKPLRLVVRAHALLILGEAVSEGLFEPEFVRLLAQVYLNFKCAQDASMIVLNLPSRPAAPKNSLSRLDEARRFEPLAVIANNLQVNASGSSFDCLSSLIKSGKLPLEWAYTKGLGKVWATALEAIATSRPKPSAIDFICTAMCQLSMHEGIGEVSKGATAKQALVSVAAGLTATALILGNGTGVDMSSARRSAARRMMHVLDRCVCSLQRELKTSDDECLFILTMARYIAMAESDYIDLAVKRQVEEEFRQLVAGEDDTAAQKHYLQAVFLISTIARYRGRVCSIACHDMLSEICTMLNDMELPDWFSGGLKVDGAFLLAQKTNDLRDIAFADKLHLAGRECIETGMFYSGWRWEEGIGEWVLPSPTTKARVAGESLHKSQSSGQQGRKRGRDADRGSEGGSRKRGGRSVRKRERNTNGGNTSNVDGDGDGDGECDGEPDRHDTCEEEDSGDELSGAWDHASGICGLGLGNAARTSIVSSDANLREWPSRSMSGISRHRIGRSNDVMGEQSPIGRGHRGSNQGGSSSSAASAASSSGCKWQFQSLQSQSQSGPQPQRHSRALVGAERQPTKNNKRAGSGTTGLMRAGDGAGLIRGMSQRRGSINWDVEDDWDELV</sequence>
<evidence type="ECO:0000256" key="1">
    <source>
        <dbReference type="SAM" id="MobiDB-lite"/>
    </source>
</evidence>
<feature type="compositionally biased region" description="Basic and acidic residues" evidence="1">
    <location>
        <begin position="654"/>
        <end position="664"/>
    </location>
</feature>
<feature type="region of interest" description="Disordered" evidence="1">
    <location>
        <begin position="751"/>
        <end position="851"/>
    </location>
</feature>
<name>A0A9P9DWS7_9HYPO</name>
<gene>
    <name evidence="2" type="ORF">EDB81DRAFT_149050</name>
</gene>
<keyword evidence="3" id="KW-1185">Reference proteome</keyword>
<organism evidence="2 3">
    <name type="scientific">Dactylonectria macrodidyma</name>
    <dbReference type="NCBI Taxonomy" id="307937"/>
    <lineage>
        <taxon>Eukaryota</taxon>
        <taxon>Fungi</taxon>
        <taxon>Dikarya</taxon>
        <taxon>Ascomycota</taxon>
        <taxon>Pezizomycotina</taxon>
        <taxon>Sordariomycetes</taxon>
        <taxon>Hypocreomycetidae</taxon>
        <taxon>Hypocreales</taxon>
        <taxon>Nectriaceae</taxon>
        <taxon>Dactylonectria</taxon>
    </lineage>
</organism>
<feature type="compositionally biased region" description="Acidic residues" evidence="1">
    <location>
        <begin position="689"/>
        <end position="699"/>
    </location>
</feature>
<dbReference type="AlphaFoldDB" id="A0A9P9DWS7"/>
<feature type="compositionally biased region" description="Basic residues" evidence="1">
    <location>
        <begin position="665"/>
        <end position="676"/>
    </location>
</feature>
<dbReference type="EMBL" id="JAGMUV010000019">
    <property type="protein sequence ID" value="KAH7127719.1"/>
    <property type="molecule type" value="Genomic_DNA"/>
</dbReference>
<evidence type="ECO:0000313" key="3">
    <source>
        <dbReference type="Proteomes" id="UP000738349"/>
    </source>
</evidence>
<feature type="region of interest" description="Disordered" evidence="1">
    <location>
        <begin position="631"/>
        <end position="719"/>
    </location>
</feature>
<proteinExistence type="predicted"/>
<dbReference type="OrthoDB" id="4159838at2759"/>